<organism evidence="2 3">
    <name type="scientific">Candidatus Hakubella thermalkaliphila</name>
    <dbReference type="NCBI Taxonomy" id="2754717"/>
    <lineage>
        <taxon>Bacteria</taxon>
        <taxon>Bacillati</taxon>
        <taxon>Actinomycetota</taxon>
        <taxon>Actinomycetota incertae sedis</taxon>
        <taxon>Candidatus Hakubellales</taxon>
        <taxon>Candidatus Hakubellaceae</taxon>
        <taxon>Candidatus Hakubella</taxon>
    </lineage>
</organism>
<protein>
    <submittedName>
        <fullName evidence="2">Uncharacterized protein</fullName>
    </submittedName>
</protein>
<evidence type="ECO:0000313" key="3">
    <source>
        <dbReference type="Proteomes" id="UP000585609"/>
    </source>
</evidence>
<evidence type="ECO:0000256" key="1">
    <source>
        <dbReference type="SAM" id="MobiDB-lite"/>
    </source>
</evidence>
<gene>
    <name evidence="2" type="ORF">HKBW3S09_01750</name>
</gene>
<proteinExistence type="predicted"/>
<sequence>MGENSSGSPGRPLVGTVVSVNIS</sequence>
<name>A0A6V8NW65_9ACTN</name>
<accession>A0A6V8NW65</accession>
<feature type="non-terminal residue" evidence="2">
    <location>
        <position position="23"/>
    </location>
</feature>
<feature type="region of interest" description="Disordered" evidence="1">
    <location>
        <begin position="1"/>
        <end position="23"/>
    </location>
</feature>
<dbReference type="AlphaFoldDB" id="A0A6V8NW65"/>
<reference evidence="2 3" key="1">
    <citation type="journal article" date="2020" name="Front. Microbiol.">
        <title>Single-cell genomics of novel Actinobacteria with the Wood-Ljungdahl pathway discovered in a serpentinizing system.</title>
        <authorList>
            <person name="Merino N."/>
            <person name="Kawai M."/>
            <person name="Boyd E.S."/>
            <person name="Colman D.R."/>
            <person name="McGlynn S.E."/>
            <person name="Nealson K.H."/>
            <person name="Kurokawa K."/>
            <person name="Hongoh Y."/>
        </authorList>
    </citation>
    <scope>NUCLEOTIDE SEQUENCE [LARGE SCALE GENOMIC DNA]</scope>
    <source>
        <strain evidence="2 3">S09_30</strain>
    </source>
</reference>
<dbReference type="Proteomes" id="UP000585609">
    <property type="component" value="Unassembled WGS sequence"/>
</dbReference>
<evidence type="ECO:0000313" key="2">
    <source>
        <dbReference type="EMBL" id="GFP24283.1"/>
    </source>
</evidence>
<comment type="caution">
    <text evidence="2">The sequence shown here is derived from an EMBL/GenBank/DDBJ whole genome shotgun (WGS) entry which is preliminary data.</text>
</comment>
<dbReference type="EMBL" id="BLRW01000456">
    <property type="protein sequence ID" value="GFP24283.1"/>
    <property type="molecule type" value="Genomic_DNA"/>
</dbReference>